<dbReference type="InterPro" id="IPR036388">
    <property type="entry name" value="WH-like_DNA-bd_sf"/>
</dbReference>
<dbReference type="CDD" id="cd06171">
    <property type="entry name" value="Sigma70_r4"/>
    <property type="match status" value="1"/>
</dbReference>
<evidence type="ECO:0000256" key="2">
    <source>
        <dbReference type="ARBA" id="ARBA00023015"/>
    </source>
</evidence>
<dbReference type="InterPro" id="IPR039425">
    <property type="entry name" value="RNA_pol_sigma-70-like"/>
</dbReference>
<dbReference type="Pfam" id="PF08281">
    <property type="entry name" value="Sigma70_r4_2"/>
    <property type="match status" value="1"/>
</dbReference>
<dbReference type="NCBIfam" id="TIGR02937">
    <property type="entry name" value="sigma70-ECF"/>
    <property type="match status" value="1"/>
</dbReference>
<dbReference type="SUPFAM" id="SSF88659">
    <property type="entry name" value="Sigma3 and sigma4 domains of RNA polymerase sigma factors"/>
    <property type="match status" value="1"/>
</dbReference>
<dbReference type="GO" id="GO:0016987">
    <property type="term" value="F:sigma factor activity"/>
    <property type="evidence" value="ECO:0007669"/>
    <property type="project" value="UniProtKB-KW"/>
</dbReference>
<comment type="similarity">
    <text evidence="1">Belongs to the sigma-70 factor family. ECF subfamily.</text>
</comment>
<feature type="domain" description="RNA polymerase sigma factor 70 region 4 type 2" evidence="6">
    <location>
        <begin position="119"/>
        <end position="171"/>
    </location>
</feature>
<evidence type="ECO:0000256" key="3">
    <source>
        <dbReference type="ARBA" id="ARBA00023082"/>
    </source>
</evidence>
<dbReference type="STRING" id="563176.SAMN04488090_0825"/>
<evidence type="ECO:0000313" key="8">
    <source>
        <dbReference type="Proteomes" id="UP000198901"/>
    </source>
</evidence>
<dbReference type="GO" id="GO:0003677">
    <property type="term" value="F:DNA binding"/>
    <property type="evidence" value="ECO:0007669"/>
    <property type="project" value="InterPro"/>
</dbReference>
<evidence type="ECO:0000256" key="1">
    <source>
        <dbReference type="ARBA" id="ARBA00010641"/>
    </source>
</evidence>
<dbReference type="Gene3D" id="1.10.1740.10">
    <property type="match status" value="1"/>
</dbReference>
<dbReference type="Gene3D" id="1.10.10.10">
    <property type="entry name" value="Winged helix-like DNA-binding domain superfamily/Winged helix DNA-binding domain"/>
    <property type="match status" value="1"/>
</dbReference>
<dbReference type="EMBL" id="FNGS01000002">
    <property type="protein sequence ID" value="SDL43083.1"/>
    <property type="molecule type" value="Genomic_DNA"/>
</dbReference>
<dbReference type="InterPro" id="IPR007627">
    <property type="entry name" value="RNA_pol_sigma70_r2"/>
</dbReference>
<keyword evidence="8" id="KW-1185">Reference proteome</keyword>
<dbReference type="Pfam" id="PF04542">
    <property type="entry name" value="Sigma70_r2"/>
    <property type="match status" value="1"/>
</dbReference>
<dbReference type="PANTHER" id="PTHR43133:SF46">
    <property type="entry name" value="RNA POLYMERASE SIGMA-70 FACTOR ECF SUBFAMILY"/>
    <property type="match status" value="1"/>
</dbReference>
<keyword evidence="2" id="KW-0805">Transcription regulation</keyword>
<dbReference type="OrthoDB" id="941544at2"/>
<dbReference type="InterPro" id="IPR013249">
    <property type="entry name" value="RNA_pol_sigma70_r4_t2"/>
</dbReference>
<evidence type="ECO:0000313" key="7">
    <source>
        <dbReference type="EMBL" id="SDL43083.1"/>
    </source>
</evidence>
<organism evidence="7 8">
    <name type="scientific">Siphonobacter aquaeclarae</name>
    <dbReference type="NCBI Taxonomy" id="563176"/>
    <lineage>
        <taxon>Bacteria</taxon>
        <taxon>Pseudomonadati</taxon>
        <taxon>Bacteroidota</taxon>
        <taxon>Cytophagia</taxon>
        <taxon>Cytophagales</taxon>
        <taxon>Cytophagaceae</taxon>
        <taxon>Siphonobacter</taxon>
    </lineage>
</organism>
<keyword evidence="3" id="KW-0731">Sigma factor</keyword>
<gene>
    <name evidence="7" type="ORF">SAMN04488090_0825</name>
</gene>
<dbReference type="GO" id="GO:0006352">
    <property type="term" value="P:DNA-templated transcription initiation"/>
    <property type="evidence" value="ECO:0007669"/>
    <property type="project" value="InterPro"/>
</dbReference>
<name>A0A1G9K1M1_9BACT</name>
<dbReference type="InterPro" id="IPR013325">
    <property type="entry name" value="RNA_pol_sigma_r2"/>
</dbReference>
<reference evidence="7 8" key="1">
    <citation type="submission" date="2016-10" db="EMBL/GenBank/DDBJ databases">
        <authorList>
            <person name="de Groot N.N."/>
        </authorList>
    </citation>
    <scope>NUCLEOTIDE SEQUENCE [LARGE SCALE GENOMIC DNA]</scope>
    <source>
        <strain evidence="7 8">DSM 21668</strain>
    </source>
</reference>
<dbReference type="InterPro" id="IPR014284">
    <property type="entry name" value="RNA_pol_sigma-70_dom"/>
</dbReference>
<keyword evidence="4" id="KW-0804">Transcription</keyword>
<proteinExistence type="inferred from homology"/>
<dbReference type="RefSeq" id="WP_093199623.1">
    <property type="nucleotide sequence ID" value="NZ_FNGS01000002.1"/>
</dbReference>
<dbReference type="PANTHER" id="PTHR43133">
    <property type="entry name" value="RNA POLYMERASE ECF-TYPE SIGMA FACTO"/>
    <property type="match status" value="1"/>
</dbReference>
<dbReference type="InterPro" id="IPR013324">
    <property type="entry name" value="RNA_pol_sigma_r3/r4-like"/>
</dbReference>
<dbReference type="AlphaFoldDB" id="A0A1G9K1M1"/>
<evidence type="ECO:0000256" key="4">
    <source>
        <dbReference type="ARBA" id="ARBA00023163"/>
    </source>
</evidence>
<evidence type="ECO:0000259" key="5">
    <source>
        <dbReference type="Pfam" id="PF04542"/>
    </source>
</evidence>
<evidence type="ECO:0000259" key="6">
    <source>
        <dbReference type="Pfam" id="PF08281"/>
    </source>
</evidence>
<protein>
    <submittedName>
        <fullName evidence="7">RNA polymerase sigma-70 factor, ECF subfamily</fullName>
    </submittedName>
</protein>
<accession>A0A1G9K1M1</accession>
<sequence length="194" mass="22469">MFRKYKSLPDLLEGCRLGQNRAQRQLYETWYSFGLSICLRYASGRQEAEEMLDDGFLKVLDKISYYDESKPFEAWFRTIVTHAAIDYYRKNQAAWRQVDLDEAHDIGTSDPMLEKMTAEEILALVQRLPAMYRTVFSLYVVDGYSHAEIAELLQIQESTSRSNLVKARLKLQQLLVSHPEKQPALCQKTDTTAS</sequence>
<feature type="domain" description="RNA polymerase sigma-70 region 2" evidence="5">
    <location>
        <begin position="26"/>
        <end position="92"/>
    </location>
</feature>
<dbReference type="SUPFAM" id="SSF88946">
    <property type="entry name" value="Sigma2 domain of RNA polymerase sigma factors"/>
    <property type="match status" value="1"/>
</dbReference>
<dbReference type="Proteomes" id="UP000198901">
    <property type="component" value="Unassembled WGS sequence"/>
</dbReference>